<proteinExistence type="predicted"/>
<comment type="caution">
    <text evidence="2">The sequence shown here is derived from an EMBL/GenBank/DDBJ whole genome shotgun (WGS) entry which is preliminary data.</text>
</comment>
<dbReference type="CDD" id="cd02440">
    <property type="entry name" value="AdoMet_MTases"/>
    <property type="match status" value="1"/>
</dbReference>
<keyword evidence="2" id="KW-0489">Methyltransferase</keyword>
<dbReference type="InterPro" id="IPR029063">
    <property type="entry name" value="SAM-dependent_MTases_sf"/>
</dbReference>
<keyword evidence="2" id="KW-0808">Transferase</keyword>
<reference evidence="2 3" key="1">
    <citation type="journal article" date="2011" name="J. Microbiol.">
        <title>Bacillus kyonggiensis sp. nov., isolated from soil of a lettuce field.</title>
        <authorList>
            <person name="Dong K."/>
            <person name="Lee S."/>
        </authorList>
    </citation>
    <scope>NUCLEOTIDE SEQUENCE [LARGE SCALE GENOMIC DNA]</scope>
    <source>
        <strain evidence="2 3">NB22</strain>
    </source>
</reference>
<keyword evidence="3" id="KW-1185">Reference proteome</keyword>
<name>A0A4U1D8H9_9BACI</name>
<protein>
    <submittedName>
        <fullName evidence="2">Class I SAM-dependent methyltransferase</fullName>
    </submittedName>
</protein>
<evidence type="ECO:0000259" key="1">
    <source>
        <dbReference type="Pfam" id="PF08241"/>
    </source>
</evidence>
<dbReference type="SUPFAM" id="SSF53335">
    <property type="entry name" value="S-adenosyl-L-methionine-dependent methyltransferases"/>
    <property type="match status" value="1"/>
</dbReference>
<organism evidence="2 3">
    <name type="scientific">Robertmurraya kyonggiensis</name>
    <dbReference type="NCBI Taxonomy" id="1037680"/>
    <lineage>
        <taxon>Bacteria</taxon>
        <taxon>Bacillati</taxon>
        <taxon>Bacillota</taxon>
        <taxon>Bacilli</taxon>
        <taxon>Bacillales</taxon>
        <taxon>Bacillaceae</taxon>
        <taxon>Robertmurraya</taxon>
    </lineage>
</organism>
<evidence type="ECO:0000313" key="3">
    <source>
        <dbReference type="Proteomes" id="UP000307756"/>
    </source>
</evidence>
<feature type="domain" description="Methyltransferase type 11" evidence="1">
    <location>
        <begin position="40"/>
        <end position="135"/>
    </location>
</feature>
<dbReference type="Proteomes" id="UP000307756">
    <property type="component" value="Unassembled WGS sequence"/>
</dbReference>
<dbReference type="GO" id="GO:0008757">
    <property type="term" value="F:S-adenosylmethionine-dependent methyltransferase activity"/>
    <property type="evidence" value="ECO:0007669"/>
    <property type="project" value="InterPro"/>
</dbReference>
<sequence>MVIDFHDEKNRFSYTNRIADVSWTNFIKSIVPIQEISAAIDIGCGGGIYTKALSDMGISSVIGLDFSEAMLACAAENCKEYQNIFFKRGRALHTGLEGNRFDLILERALIHHIEDLSSCFKEAYRLLRNNGYFIVQDRTPDDCLLEGDNSHIRGHFFEPFPKLIEKETNRRHQSKNVMEMLKECGFREIQEMQLWETRKVYPHKTELLQDLRNRTGRSILQELDDNELKKLINFIDIQVPLDHTIVEKDRWTIWWAIK</sequence>
<dbReference type="PANTHER" id="PTHR43591:SF24">
    <property type="entry name" value="2-METHOXY-6-POLYPRENYL-1,4-BENZOQUINOL METHYLASE, MITOCHONDRIAL"/>
    <property type="match status" value="1"/>
</dbReference>
<dbReference type="RefSeq" id="WP_136829558.1">
    <property type="nucleotide sequence ID" value="NZ_SWBM01000001.1"/>
</dbReference>
<dbReference type="InterPro" id="IPR013216">
    <property type="entry name" value="Methyltransf_11"/>
</dbReference>
<dbReference type="AlphaFoldDB" id="A0A4U1D8H9"/>
<dbReference type="GO" id="GO:0032259">
    <property type="term" value="P:methylation"/>
    <property type="evidence" value="ECO:0007669"/>
    <property type="project" value="UniProtKB-KW"/>
</dbReference>
<evidence type="ECO:0000313" key="2">
    <source>
        <dbReference type="EMBL" id="TKC18865.1"/>
    </source>
</evidence>
<gene>
    <name evidence="2" type="ORF">FA727_04740</name>
</gene>
<dbReference type="OrthoDB" id="9791837at2"/>
<dbReference type="PANTHER" id="PTHR43591">
    <property type="entry name" value="METHYLTRANSFERASE"/>
    <property type="match status" value="1"/>
</dbReference>
<accession>A0A4U1D8H9</accession>
<dbReference type="Gene3D" id="3.40.50.150">
    <property type="entry name" value="Vaccinia Virus protein VP39"/>
    <property type="match status" value="1"/>
</dbReference>
<dbReference type="EMBL" id="SWBM01000001">
    <property type="protein sequence ID" value="TKC18865.1"/>
    <property type="molecule type" value="Genomic_DNA"/>
</dbReference>
<dbReference type="Pfam" id="PF08241">
    <property type="entry name" value="Methyltransf_11"/>
    <property type="match status" value="1"/>
</dbReference>